<name>A0A2W2FG38_9ACTN</name>
<protein>
    <submittedName>
        <fullName evidence="1">NUDIX hydrolase</fullName>
    </submittedName>
</protein>
<dbReference type="GO" id="GO:0016787">
    <property type="term" value="F:hydrolase activity"/>
    <property type="evidence" value="ECO:0007669"/>
    <property type="project" value="UniProtKB-KW"/>
</dbReference>
<dbReference type="AlphaFoldDB" id="A0A2W2FG38"/>
<dbReference type="Proteomes" id="UP000248544">
    <property type="component" value="Unassembled WGS sequence"/>
</dbReference>
<reference evidence="1 2" key="1">
    <citation type="submission" date="2018-01" db="EMBL/GenBank/DDBJ databases">
        <title>Draft genome sequence of Sphaerisporangium sp. 7K107.</title>
        <authorList>
            <person name="Sahin N."/>
            <person name="Saygin H."/>
            <person name="Ay H."/>
        </authorList>
    </citation>
    <scope>NUCLEOTIDE SEQUENCE [LARGE SCALE GENOMIC DNA]</scope>
    <source>
        <strain evidence="1 2">7K107</strain>
    </source>
</reference>
<comment type="caution">
    <text evidence="1">The sequence shown here is derived from an EMBL/GenBank/DDBJ whole genome shotgun (WGS) entry which is preliminary data.</text>
</comment>
<accession>A0A2W2FG38</accession>
<organism evidence="1 2">
    <name type="scientific">Spongiactinospora gelatinilytica</name>
    <dbReference type="NCBI Taxonomy" id="2666298"/>
    <lineage>
        <taxon>Bacteria</taxon>
        <taxon>Bacillati</taxon>
        <taxon>Actinomycetota</taxon>
        <taxon>Actinomycetes</taxon>
        <taxon>Streptosporangiales</taxon>
        <taxon>Streptosporangiaceae</taxon>
        <taxon>Spongiactinospora</taxon>
    </lineage>
</organism>
<feature type="non-terminal residue" evidence="1">
    <location>
        <position position="1"/>
    </location>
</feature>
<proteinExistence type="predicted"/>
<dbReference type="EMBL" id="POUA01000265">
    <property type="protein sequence ID" value="PZG36186.1"/>
    <property type="molecule type" value="Genomic_DNA"/>
</dbReference>
<evidence type="ECO:0000313" key="1">
    <source>
        <dbReference type="EMBL" id="PZG36186.1"/>
    </source>
</evidence>
<keyword evidence="2" id="KW-1185">Reference proteome</keyword>
<evidence type="ECO:0000313" key="2">
    <source>
        <dbReference type="Proteomes" id="UP000248544"/>
    </source>
</evidence>
<gene>
    <name evidence="1" type="ORF">C1I98_27190</name>
</gene>
<sequence>SRGVGVVRAEGSGDDAIVRTVRDVPAWERVLVVTADRELRRRVSELNAAVTGPRWLLDQL</sequence>
<keyword evidence="1" id="KW-0378">Hydrolase</keyword>